<keyword evidence="1 7" id="KW-0808">Transferase</keyword>
<dbReference type="GO" id="GO:0005524">
    <property type="term" value="F:ATP binding"/>
    <property type="evidence" value="ECO:0007669"/>
    <property type="project" value="UniProtKB-KW"/>
</dbReference>
<keyword evidence="4" id="KW-0067">ATP-binding</keyword>
<dbReference type="GO" id="GO:0006772">
    <property type="term" value="P:thiamine metabolic process"/>
    <property type="evidence" value="ECO:0007669"/>
    <property type="project" value="UniProtKB-UniRule"/>
</dbReference>
<dbReference type="NCBIfam" id="TIGR01378">
    <property type="entry name" value="thi_PPkinase"/>
    <property type="match status" value="1"/>
</dbReference>
<dbReference type="AlphaFoldDB" id="A0AA95EZC4"/>
<dbReference type="Pfam" id="PF04263">
    <property type="entry name" value="TPK_catalytic"/>
    <property type="match status" value="1"/>
</dbReference>
<dbReference type="Proteomes" id="UP001178662">
    <property type="component" value="Chromosome"/>
</dbReference>
<organism evidence="7 8">
    <name type="scientific">Candidatus Cohnella colombiensis</name>
    <dbReference type="NCBI Taxonomy" id="3121368"/>
    <lineage>
        <taxon>Bacteria</taxon>
        <taxon>Bacillati</taxon>
        <taxon>Bacillota</taxon>
        <taxon>Bacilli</taxon>
        <taxon>Bacillales</taxon>
        <taxon>Paenibacillaceae</taxon>
        <taxon>Cohnella</taxon>
    </lineage>
</organism>
<dbReference type="InterPro" id="IPR036371">
    <property type="entry name" value="TPK_B1-bd_sf"/>
</dbReference>
<evidence type="ECO:0000256" key="2">
    <source>
        <dbReference type="ARBA" id="ARBA00022741"/>
    </source>
</evidence>
<dbReference type="GO" id="GO:0004788">
    <property type="term" value="F:thiamine diphosphokinase activity"/>
    <property type="evidence" value="ECO:0007669"/>
    <property type="project" value="UniProtKB-UniRule"/>
</dbReference>
<dbReference type="EMBL" id="CP119317">
    <property type="protein sequence ID" value="WEK56323.1"/>
    <property type="molecule type" value="Genomic_DNA"/>
</dbReference>
<protein>
    <recommendedName>
        <fullName evidence="5">Thiamine diphosphokinase</fullName>
        <ecNumber evidence="5">2.7.6.2</ecNumber>
    </recommendedName>
</protein>
<evidence type="ECO:0000313" key="7">
    <source>
        <dbReference type="EMBL" id="WEK56323.1"/>
    </source>
</evidence>
<dbReference type="CDD" id="cd07995">
    <property type="entry name" value="TPK"/>
    <property type="match status" value="1"/>
</dbReference>
<name>A0AA95EZC4_9BACL</name>
<keyword evidence="3" id="KW-0418">Kinase</keyword>
<dbReference type="InterPro" id="IPR007373">
    <property type="entry name" value="Thiamin_PyroPKinase_B1-bd"/>
</dbReference>
<dbReference type="EC" id="2.7.6.2" evidence="5"/>
<gene>
    <name evidence="7" type="ORF">P0Y55_07260</name>
</gene>
<sequence>MAFNRAVIVTGGNVGGWIVPLLKQSDYLIGADRGALFLVKHSRPPHLALGDFDSVSSDELNLIQQQAGELHQVDSIDKDWSDTELALREAIKRNYQNIVIMGGLGTRFDHSLANVHLLVQANEQQSNVKLVDEHNEIQLCTSELNIDADSSYPYVSLLPLSPEVTGVTLEGFRYPLHQATLKLGWSLGVSNVLVEPYGSIHIQSGQLLVIRSRD</sequence>
<proteinExistence type="predicted"/>
<dbReference type="InterPro" id="IPR053149">
    <property type="entry name" value="TPK"/>
</dbReference>
<evidence type="ECO:0000256" key="1">
    <source>
        <dbReference type="ARBA" id="ARBA00022679"/>
    </source>
</evidence>
<dbReference type="SUPFAM" id="SSF63999">
    <property type="entry name" value="Thiamin pyrophosphokinase, catalytic domain"/>
    <property type="match status" value="1"/>
</dbReference>
<dbReference type="GO" id="GO:0016301">
    <property type="term" value="F:kinase activity"/>
    <property type="evidence" value="ECO:0007669"/>
    <property type="project" value="UniProtKB-KW"/>
</dbReference>
<evidence type="ECO:0000259" key="6">
    <source>
        <dbReference type="SMART" id="SM00983"/>
    </source>
</evidence>
<feature type="domain" description="Thiamin pyrophosphokinase thiamin-binding" evidence="6">
    <location>
        <begin position="142"/>
        <end position="208"/>
    </location>
</feature>
<keyword evidence="8" id="KW-1185">Reference proteome</keyword>
<dbReference type="PANTHER" id="PTHR41299">
    <property type="entry name" value="THIAMINE PYROPHOSPHOKINASE"/>
    <property type="match status" value="1"/>
</dbReference>
<evidence type="ECO:0000256" key="3">
    <source>
        <dbReference type="ARBA" id="ARBA00022777"/>
    </source>
</evidence>
<dbReference type="SMART" id="SM00983">
    <property type="entry name" value="TPK_B1_binding"/>
    <property type="match status" value="1"/>
</dbReference>
<dbReference type="GO" id="GO:0030975">
    <property type="term" value="F:thiamine binding"/>
    <property type="evidence" value="ECO:0007669"/>
    <property type="project" value="InterPro"/>
</dbReference>
<dbReference type="InterPro" id="IPR036759">
    <property type="entry name" value="TPK_catalytic_sf"/>
</dbReference>
<dbReference type="GO" id="GO:0009229">
    <property type="term" value="P:thiamine diphosphate biosynthetic process"/>
    <property type="evidence" value="ECO:0007669"/>
    <property type="project" value="InterPro"/>
</dbReference>
<evidence type="ECO:0000256" key="5">
    <source>
        <dbReference type="NCBIfam" id="TIGR01378"/>
    </source>
</evidence>
<evidence type="ECO:0000256" key="4">
    <source>
        <dbReference type="ARBA" id="ARBA00022840"/>
    </source>
</evidence>
<dbReference type="PANTHER" id="PTHR41299:SF1">
    <property type="entry name" value="THIAMINE PYROPHOSPHOKINASE"/>
    <property type="match status" value="1"/>
</dbReference>
<dbReference type="SUPFAM" id="SSF63862">
    <property type="entry name" value="Thiamin pyrophosphokinase, substrate-binding domain"/>
    <property type="match status" value="1"/>
</dbReference>
<dbReference type="InterPro" id="IPR007371">
    <property type="entry name" value="TPK_catalytic"/>
</dbReference>
<reference evidence="7" key="1">
    <citation type="submission" date="2023-03" db="EMBL/GenBank/DDBJ databases">
        <title>Andean soil-derived lignocellulolytic bacterial consortium as a source of novel taxa and putative plastic-active enzymes.</title>
        <authorList>
            <person name="Diaz-Garcia L."/>
            <person name="Chuvochina M."/>
            <person name="Feuerriegel G."/>
            <person name="Bunk B."/>
            <person name="Sproer C."/>
            <person name="Streit W.R."/>
            <person name="Rodriguez L.M."/>
            <person name="Overmann J."/>
            <person name="Jimenez D.J."/>
        </authorList>
    </citation>
    <scope>NUCLEOTIDE SEQUENCE</scope>
    <source>
        <strain evidence="7">MAG 2441</strain>
    </source>
</reference>
<keyword evidence="2" id="KW-0547">Nucleotide-binding</keyword>
<dbReference type="Pfam" id="PF04265">
    <property type="entry name" value="TPK_B1_binding"/>
    <property type="match status" value="1"/>
</dbReference>
<evidence type="ECO:0000313" key="8">
    <source>
        <dbReference type="Proteomes" id="UP001178662"/>
    </source>
</evidence>
<accession>A0AA95EZC4</accession>
<dbReference type="InterPro" id="IPR006282">
    <property type="entry name" value="Thi_PPkinase"/>
</dbReference>
<dbReference type="Gene3D" id="3.40.50.10240">
    <property type="entry name" value="Thiamin pyrophosphokinase, catalytic domain"/>
    <property type="match status" value="1"/>
</dbReference>